<comment type="caution">
    <text evidence="1">The sequence shown here is derived from an EMBL/GenBank/DDBJ whole genome shotgun (WGS) entry which is preliminary data.</text>
</comment>
<evidence type="ECO:0000313" key="1">
    <source>
        <dbReference type="EMBL" id="MBU5489110.1"/>
    </source>
</evidence>
<proteinExistence type="predicted"/>
<reference evidence="1 2" key="1">
    <citation type="submission" date="2021-06" db="EMBL/GenBank/DDBJ databases">
        <authorList>
            <person name="Sun Q."/>
            <person name="Li D."/>
        </authorList>
    </citation>
    <scope>NUCLEOTIDE SEQUENCE [LARGE SCALE GENOMIC DNA]</scope>
    <source>
        <strain evidence="1 2">MSJd-7</strain>
    </source>
</reference>
<evidence type="ECO:0000313" key="2">
    <source>
        <dbReference type="Proteomes" id="UP000783588"/>
    </source>
</evidence>
<gene>
    <name evidence="1" type="ORF">KQI75_00465</name>
</gene>
<dbReference type="RefSeq" id="WP_216468725.1">
    <property type="nucleotide sequence ID" value="NZ_JAHLQI010000001.1"/>
</dbReference>
<dbReference type="EMBL" id="JAHLQI010000001">
    <property type="protein sequence ID" value="MBU5489110.1"/>
    <property type="molecule type" value="Genomic_DNA"/>
</dbReference>
<protein>
    <submittedName>
        <fullName evidence="1">Uncharacterized protein</fullName>
    </submittedName>
</protein>
<name>A0ABS6ENN7_9FIRM</name>
<dbReference type="Proteomes" id="UP000783588">
    <property type="component" value="Unassembled WGS sequence"/>
</dbReference>
<organism evidence="1 2">
    <name type="scientific">Butyricicoccus intestinisimiae</name>
    <dbReference type="NCBI Taxonomy" id="2841509"/>
    <lineage>
        <taxon>Bacteria</taxon>
        <taxon>Bacillati</taxon>
        <taxon>Bacillota</taxon>
        <taxon>Clostridia</taxon>
        <taxon>Eubacteriales</taxon>
        <taxon>Butyricicoccaceae</taxon>
        <taxon>Butyricicoccus</taxon>
    </lineage>
</organism>
<sequence length="119" mass="13910">MNRKQRRAKRKQPVKTNHSMTIQLAKARDLKTLAHRVESDRQAQRCLWLAVVSMNDAFGIGKDRLKIWAQKLKENTAEYARMSREVDADYANEKLRQRVSQVYGEEVSCLYEDELRGGK</sequence>
<accession>A0ABS6ENN7</accession>
<keyword evidence="2" id="KW-1185">Reference proteome</keyword>